<organism evidence="2 3">
    <name type="scientific">Liparis tanakae</name>
    <name type="common">Tanaka's snailfish</name>
    <dbReference type="NCBI Taxonomy" id="230148"/>
    <lineage>
        <taxon>Eukaryota</taxon>
        <taxon>Metazoa</taxon>
        <taxon>Chordata</taxon>
        <taxon>Craniata</taxon>
        <taxon>Vertebrata</taxon>
        <taxon>Euteleostomi</taxon>
        <taxon>Actinopterygii</taxon>
        <taxon>Neopterygii</taxon>
        <taxon>Teleostei</taxon>
        <taxon>Neoteleostei</taxon>
        <taxon>Acanthomorphata</taxon>
        <taxon>Eupercaria</taxon>
        <taxon>Perciformes</taxon>
        <taxon>Cottioidei</taxon>
        <taxon>Cottales</taxon>
        <taxon>Liparidae</taxon>
        <taxon>Liparis</taxon>
    </lineage>
</organism>
<evidence type="ECO:0000313" key="3">
    <source>
        <dbReference type="Proteomes" id="UP000314294"/>
    </source>
</evidence>
<feature type="region of interest" description="Disordered" evidence="1">
    <location>
        <begin position="43"/>
        <end position="76"/>
    </location>
</feature>
<evidence type="ECO:0000313" key="2">
    <source>
        <dbReference type="EMBL" id="TNN40317.1"/>
    </source>
</evidence>
<evidence type="ECO:0000256" key="1">
    <source>
        <dbReference type="SAM" id="MobiDB-lite"/>
    </source>
</evidence>
<sequence>MKKAPRSCLFIWSKTLILNPTETEPPAGFSWLPHFGDILPGSPALIRGSDKSSHAERRSDTPGPVGDVHAPILNAG</sequence>
<accession>A0A4Z2FGI8</accession>
<dbReference type="Proteomes" id="UP000314294">
    <property type="component" value="Unassembled WGS sequence"/>
</dbReference>
<dbReference type="EMBL" id="SRLO01001200">
    <property type="protein sequence ID" value="TNN40317.1"/>
    <property type="molecule type" value="Genomic_DNA"/>
</dbReference>
<gene>
    <name evidence="2" type="ORF">EYF80_049513</name>
</gene>
<name>A0A4Z2FGI8_9TELE</name>
<feature type="compositionally biased region" description="Basic and acidic residues" evidence="1">
    <location>
        <begin position="48"/>
        <end position="60"/>
    </location>
</feature>
<comment type="caution">
    <text evidence="2">The sequence shown here is derived from an EMBL/GenBank/DDBJ whole genome shotgun (WGS) entry which is preliminary data.</text>
</comment>
<proteinExistence type="predicted"/>
<protein>
    <submittedName>
        <fullName evidence="2">Uncharacterized protein</fullName>
    </submittedName>
</protein>
<reference evidence="2 3" key="1">
    <citation type="submission" date="2019-03" db="EMBL/GenBank/DDBJ databases">
        <title>First draft genome of Liparis tanakae, snailfish: a comprehensive survey of snailfish specific genes.</title>
        <authorList>
            <person name="Kim W."/>
            <person name="Song I."/>
            <person name="Jeong J.-H."/>
            <person name="Kim D."/>
            <person name="Kim S."/>
            <person name="Ryu S."/>
            <person name="Song J.Y."/>
            <person name="Lee S.K."/>
        </authorList>
    </citation>
    <scope>NUCLEOTIDE SEQUENCE [LARGE SCALE GENOMIC DNA]</scope>
    <source>
        <tissue evidence="2">Muscle</tissue>
    </source>
</reference>
<keyword evidence="3" id="KW-1185">Reference proteome</keyword>
<dbReference type="AlphaFoldDB" id="A0A4Z2FGI8"/>